<dbReference type="InterPro" id="IPR025295">
    <property type="entry name" value="eCIS_core_dom"/>
</dbReference>
<dbReference type="EMBL" id="JAVKPK010000029">
    <property type="protein sequence ID" value="MDR7665829.1"/>
    <property type="molecule type" value="Genomic_DNA"/>
</dbReference>
<protein>
    <submittedName>
        <fullName evidence="3">DUF4157 domain-containing protein</fullName>
    </submittedName>
</protein>
<name>A0ABU2D1G8_9EURY</name>
<evidence type="ECO:0000313" key="4">
    <source>
        <dbReference type="Proteomes" id="UP001246244"/>
    </source>
</evidence>
<evidence type="ECO:0000313" key="3">
    <source>
        <dbReference type="EMBL" id="MDR7665829.1"/>
    </source>
</evidence>
<proteinExistence type="predicted"/>
<evidence type="ECO:0000259" key="2">
    <source>
        <dbReference type="Pfam" id="PF13699"/>
    </source>
</evidence>
<sequence length="769" mass="85647">MPEHQQIQQSKKTNTIFQKQPTPIIQTPSSNPYSIIQRARINPKSLTHADIMQLQRTIGNQAVGRLLSSIGSSFTAQQATVQKQEISEEEKACPSCMQRQEIPEEEEPLQGKFASELTGMPDHLKSGLENLSGMDLSGVRVQYSSPKPAKLNALAYTQGQEIHVAPGQEKHLPHEGWHAVQQMQGRVKPTGKLGAMPLNDSRTLESEADSMGQKALQQYAQVEKLKENKSRAVANDVAKKTSNGKQSFRFVDDRPKAIAQRRLQEVANNSHQEEQAIPIQCVLKSPLDKLTQLYLKNFALNYPELNKYKTRLNVLDALKKMKAIITSEDEIREALKTLDWAEVTSEETVRQKSEAAGAELELPGPESEKARPAPKPARIELVLASAVREAQEAVLKKVDAQSGGAASPLDLVDKGKQEDKRKEMGIMDSQAAGVRKQVAASPLIINYVWLGDNKLGNLEKFNIYSWRALGHVVNIFALRFDRKTVQHEDLGVSKEDANVIDLSTQLKDDANVKDAKSPKAILNDARTVLLKMYDTIRAVKSGEEKGDLIYNMVDITKSYIGGTQRGIVLDMKVGPSEHLSKYAGSFTDKFISYSRGGKSAAVENQCMGTMQETEDLRKIYAETFNENVRTNMEGLLEKPKDKWFNTITSWHGRAFERLRKSALSALDVATESPEGEPLGKKQFEVAEPRDLGHGPFRVFKAAGEQTNQGGKGLTIPEDIRPLADIVLEKQLDILGKGPDRFIEKARHERDAMPKRSPLVNFKALMSRFQ</sequence>
<comment type="caution">
    <text evidence="3">The sequence shown here is derived from an EMBL/GenBank/DDBJ whole genome shotgun (WGS) entry which is preliminary data.</text>
</comment>
<feature type="region of interest" description="Disordered" evidence="1">
    <location>
        <begin position="347"/>
        <end position="374"/>
    </location>
</feature>
<dbReference type="Pfam" id="PF13699">
    <property type="entry name" value="eCIS_core"/>
    <property type="match status" value="1"/>
</dbReference>
<gene>
    <name evidence="3" type="ORF">RG963_08600</name>
</gene>
<dbReference type="Proteomes" id="UP001246244">
    <property type="component" value="Unassembled WGS sequence"/>
</dbReference>
<feature type="region of interest" description="Disordered" evidence="1">
    <location>
        <begin position="1"/>
        <end position="30"/>
    </location>
</feature>
<organism evidence="3 4">
    <name type="scientific">Methanosarcina baikalica</name>
    <dbReference type="NCBI Taxonomy" id="3073890"/>
    <lineage>
        <taxon>Archaea</taxon>
        <taxon>Methanobacteriati</taxon>
        <taxon>Methanobacteriota</taxon>
        <taxon>Stenosarchaea group</taxon>
        <taxon>Methanomicrobia</taxon>
        <taxon>Methanosarcinales</taxon>
        <taxon>Methanosarcinaceae</taxon>
        <taxon>Methanosarcina</taxon>
    </lineage>
</organism>
<feature type="domain" description="eCIS core" evidence="2">
    <location>
        <begin position="120"/>
        <end position="185"/>
    </location>
</feature>
<accession>A0ABU2D1G8</accession>
<keyword evidence="4" id="KW-1185">Reference proteome</keyword>
<evidence type="ECO:0000256" key="1">
    <source>
        <dbReference type="SAM" id="MobiDB-lite"/>
    </source>
</evidence>
<dbReference type="RefSeq" id="WP_310575854.1">
    <property type="nucleotide sequence ID" value="NZ_JAVKPK010000029.1"/>
</dbReference>
<reference evidence="4" key="1">
    <citation type="submission" date="2023-07" db="EMBL/GenBank/DDBJ databases">
        <title>Whole-genome sequencing of a new Methanosarcina sp. Z-7115.</title>
        <authorList>
            <person name="Zhilina T.N."/>
            <person name="Merkel A.Y."/>
        </authorList>
    </citation>
    <scope>NUCLEOTIDE SEQUENCE [LARGE SCALE GENOMIC DNA]</scope>
    <source>
        <strain evidence="4">Z-7115</strain>
    </source>
</reference>